<dbReference type="RefSeq" id="WP_405386874.1">
    <property type="nucleotide sequence ID" value="NZ_JBJGEB010000012.1"/>
</dbReference>
<dbReference type="Proteomes" id="UP001621964">
    <property type="component" value="Unassembled WGS sequence"/>
</dbReference>
<sequence>MITVCLYGGLREYGRRFSLHAETPAEALHALFTQVRGLKQKIRDGVYQVRFSGEDQSEETIADVFRRPAAGVLHIVPRVSGAGKNGGIIQTVLGIVLIVVGAYTSWAGGGSLVAAGIGMVAGGVAQMLTKQPKLQTSKGIEDSKNTAFSNLANTSAQGRPVPLAYGLCYCGSRVVSQGVQSRRIDPAETAASSGAVAEIGLSKTFTAGVAAEAPNGQKYNTDFSDDSVRARNYTASFSKV</sequence>
<keyword evidence="2" id="KW-1185">Reference proteome</keyword>
<gene>
    <name evidence="1" type="ORF">ACI43T_10175</name>
</gene>
<organism evidence="1 2">
    <name type="scientific">Neisseria oralis</name>
    <dbReference type="NCBI Taxonomy" id="1107316"/>
    <lineage>
        <taxon>Bacteria</taxon>
        <taxon>Pseudomonadati</taxon>
        <taxon>Pseudomonadota</taxon>
        <taxon>Betaproteobacteria</taxon>
        <taxon>Neisseriales</taxon>
        <taxon>Neisseriaceae</taxon>
        <taxon>Neisseria</taxon>
    </lineage>
</organism>
<accession>A0ABW8Q5H6</accession>
<dbReference type="Pfam" id="PF06805">
    <property type="entry name" value="Lambda_tail_I"/>
    <property type="match status" value="1"/>
</dbReference>
<protein>
    <submittedName>
        <fullName evidence="1">Tail assembly protein</fullName>
    </submittedName>
</protein>
<proteinExistence type="predicted"/>
<dbReference type="InterPro" id="IPR010654">
    <property type="entry name" value="Phage_lambda_tail_I"/>
</dbReference>
<reference evidence="1 2" key="1">
    <citation type="submission" date="2024-11" db="EMBL/GenBank/DDBJ databases">
        <authorList>
            <person name="Mikucki A.G."/>
            <person name="Kahler C.M."/>
        </authorList>
    </citation>
    <scope>NUCLEOTIDE SEQUENCE [LARGE SCALE GENOMIC DNA]</scope>
    <source>
        <strain evidence="1 2">EXNM717</strain>
    </source>
</reference>
<dbReference type="EMBL" id="JBJGEB010000012">
    <property type="protein sequence ID" value="MFK7642847.1"/>
    <property type="molecule type" value="Genomic_DNA"/>
</dbReference>
<evidence type="ECO:0000313" key="1">
    <source>
        <dbReference type="EMBL" id="MFK7642847.1"/>
    </source>
</evidence>
<evidence type="ECO:0000313" key="2">
    <source>
        <dbReference type="Proteomes" id="UP001621964"/>
    </source>
</evidence>
<name>A0ABW8Q5H6_9NEIS</name>
<comment type="caution">
    <text evidence="1">The sequence shown here is derived from an EMBL/GenBank/DDBJ whole genome shotgun (WGS) entry which is preliminary data.</text>
</comment>